<sequence>MLQDLCLTIVVENSSSLENDHLQAQHGLSILLDLDMNLGSENMKLLWDTGATPEVMLHNLDALHIDPEEIDLICLSHGHYDHTGGLMGVLQRRRAPVPIVAHPDIFAPKLKVRPFLKYIGAPFTRDQLEAAGGIMLPCRGPVTLAPGVMTTGEVPRMEALETVEGFWTMKNDQYTPDAMPDDQSLAIHLPGKGLVVISGCAHSGIINTIRYAQRITGEERLYAVIGGFHLMGADNKRIDATARALLDLDSAVVRPGHCTGQKALSRLQDILGESCQPLAVGDSIEF</sequence>
<name>A0A0W8FC57_9ZZZZ</name>
<dbReference type="PANTHER" id="PTHR13754:SF18">
    <property type="entry name" value="7,8-DIHYDROPTERIN-6-METHYL-4-(BETA-D-RIBOFURANOSYL)-AMINOBENZENE-5'-PHOSPHATE SYNTHASE"/>
    <property type="match status" value="1"/>
</dbReference>
<dbReference type="Pfam" id="PF00753">
    <property type="entry name" value="Lactamase_B"/>
    <property type="match status" value="1"/>
</dbReference>
<feature type="domain" description="Metallo-beta-lactamase" evidence="1">
    <location>
        <begin position="17"/>
        <end position="257"/>
    </location>
</feature>
<dbReference type="InterPro" id="IPR041712">
    <property type="entry name" value="DHPS-like_MBL-fold"/>
</dbReference>
<gene>
    <name evidence="2" type="ORF">ASZ90_011852</name>
</gene>
<dbReference type="InterPro" id="IPR001279">
    <property type="entry name" value="Metallo-B-lactamas"/>
</dbReference>
<dbReference type="SUPFAM" id="SSF56281">
    <property type="entry name" value="Metallo-hydrolase/oxidoreductase"/>
    <property type="match status" value="1"/>
</dbReference>
<proteinExistence type="predicted"/>
<dbReference type="AlphaFoldDB" id="A0A0W8FC57"/>
<reference evidence="2" key="1">
    <citation type="journal article" date="2015" name="Proc. Natl. Acad. Sci. U.S.A.">
        <title>Networks of energetic and metabolic interactions define dynamics in microbial communities.</title>
        <authorList>
            <person name="Embree M."/>
            <person name="Liu J.K."/>
            <person name="Al-Bassam M.M."/>
            <person name="Zengler K."/>
        </authorList>
    </citation>
    <scope>NUCLEOTIDE SEQUENCE</scope>
</reference>
<dbReference type="CDD" id="cd07713">
    <property type="entry name" value="DHPS-like_MBL-fold"/>
    <property type="match status" value="1"/>
</dbReference>
<dbReference type="GO" id="GO:0016740">
    <property type="term" value="F:transferase activity"/>
    <property type="evidence" value="ECO:0007669"/>
    <property type="project" value="TreeGrafter"/>
</dbReference>
<dbReference type="InterPro" id="IPR036866">
    <property type="entry name" value="RibonucZ/Hydroxyglut_hydro"/>
</dbReference>
<evidence type="ECO:0000313" key="2">
    <source>
        <dbReference type="EMBL" id="KUG18437.1"/>
    </source>
</evidence>
<dbReference type="Gene3D" id="3.60.15.10">
    <property type="entry name" value="Ribonuclease Z/Hydroxyacylglutathione hydrolase-like"/>
    <property type="match status" value="1"/>
</dbReference>
<protein>
    <submittedName>
        <fullName evidence="2">7,8 dihydropteroate synthase (Methanopterin)</fullName>
    </submittedName>
</protein>
<evidence type="ECO:0000259" key="1">
    <source>
        <dbReference type="SMART" id="SM00849"/>
    </source>
</evidence>
<dbReference type="EMBL" id="LNQE01001381">
    <property type="protein sequence ID" value="KUG18437.1"/>
    <property type="molecule type" value="Genomic_DNA"/>
</dbReference>
<accession>A0A0W8FC57</accession>
<organism evidence="2">
    <name type="scientific">hydrocarbon metagenome</name>
    <dbReference type="NCBI Taxonomy" id="938273"/>
    <lineage>
        <taxon>unclassified sequences</taxon>
        <taxon>metagenomes</taxon>
        <taxon>ecological metagenomes</taxon>
    </lineage>
</organism>
<comment type="caution">
    <text evidence="2">The sequence shown here is derived from an EMBL/GenBank/DDBJ whole genome shotgun (WGS) entry which is preliminary data.</text>
</comment>
<dbReference type="InterPro" id="IPR052926">
    <property type="entry name" value="Metallo-beta-lactamase_dom"/>
</dbReference>
<dbReference type="PANTHER" id="PTHR13754">
    <property type="entry name" value="METALLO-BETA-LACTAMASE SUPERFAMILY PROTEIN"/>
    <property type="match status" value="1"/>
</dbReference>
<dbReference type="SMART" id="SM00849">
    <property type="entry name" value="Lactamase_B"/>
    <property type="match status" value="1"/>
</dbReference>